<keyword evidence="3" id="KW-1185">Reference proteome</keyword>
<evidence type="ECO:0000313" key="2">
    <source>
        <dbReference type="EMBL" id="KAG9393077.1"/>
    </source>
</evidence>
<dbReference type="CDD" id="cd20540">
    <property type="entry name" value="CYCLIN_CCNY_like"/>
    <property type="match status" value="1"/>
</dbReference>
<comment type="caution">
    <text evidence="2">The sequence shown here is derived from an EMBL/GenBank/DDBJ whole genome shotgun (WGS) entry which is preliminary data.</text>
</comment>
<dbReference type="OrthoDB" id="10249599at2759"/>
<evidence type="ECO:0000256" key="1">
    <source>
        <dbReference type="SAM" id="MobiDB-lite"/>
    </source>
</evidence>
<sequence>MHSLANRTYRAQSASGQRYNPSHSLPAANNKRPARKSSSFISVEQVVDENTPSNTENRSEMSISPFRRRDLPRKAAPSRTSSTHTGNLSSPANHPATNLRGTGTTVRKPMTGAGPAPYFSFAQRRYVASGTASHGPDHVMESDTVKAAVQDLDTMDDLAAQVRAIRERALAALKGEDSSGSEHSLGVTPGSDRPPQNQPNDLARHQEEQREKRRRFREETAAERECMVMCDMVKTSLSSKDPSEDSRMALSLQAVVSVLHQVLTENTRFESDPKSTLTVPAEEVGSFFENNPDRPTSRDMFQFMYNIAYRIRFRPELGIAALIYIDRLIEKTGIVYGRSTWRRVTFAGMVLAQKGWEDSCYDNKDYARTFKPLTVRTVNRIEREFLCAVGHDLSVHHRAYTKYASHLMTLKKGAWYLGNERTHGVERPALDLE</sequence>
<dbReference type="Pfam" id="PF08613">
    <property type="entry name" value="Cyclin"/>
    <property type="match status" value="1"/>
</dbReference>
<dbReference type="Proteomes" id="UP000717585">
    <property type="component" value="Unassembled WGS sequence"/>
</dbReference>
<organism evidence="2 3">
    <name type="scientific">Carpediemonas membranifera</name>
    <dbReference type="NCBI Taxonomy" id="201153"/>
    <lineage>
        <taxon>Eukaryota</taxon>
        <taxon>Metamonada</taxon>
        <taxon>Carpediemonas-like organisms</taxon>
        <taxon>Carpediemonas</taxon>
    </lineage>
</organism>
<evidence type="ECO:0000313" key="3">
    <source>
        <dbReference type="Proteomes" id="UP000717585"/>
    </source>
</evidence>
<dbReference type="PANTHER" id="PTHR15615">
    <property type="match status" value="1"/>
</dbReference>
<feature type="region of interest" description="Disordered" evidence="1">
    <location>
        <begin position="173"/>
        <end position="220"/>
    </location>
</feature>
<proteinExistence type="predicted"/>
<dbReference type="InterPro" id="IPR013922">
    <property type="entry name" value="Cyclin_PHO80-like"/>
</dbReference>
<dbReference type="SUPFAM" id="SSF47954">
    <property type="entry name" value="Cyclin-like"/>
    <property type="match status" value="1"/>
</dbReference>
<dbReference type="EMBL" id="JAHDYR010000025">
    <property type="protein sequence ID" value="KAG9393077.1"/>
    <property type="molecule type" value="Genomic_DNA"/>
</dbReference>
<dbReference type="AlphaFoldDB" id="A0A8J6B550"/>
<dbReference type="PANTHER" id="PTHR15615:SF108">
    <property type="entry name" value="PROTEIN CNPPD1"/>
    <property type="match status" value="1"/>
</dbReference>
<reference evidence="2" key="1">
    <citation type="submission" date="2021-05" db="EMBL/GenBank/DDBJ databases">
        <title>A free-living protist that lacks canonical eukaryotic 1 DNA replication and segregation systems.</title>
        <authorList>
            <person name="Salas-Leiva D.E."/>
            <person name="Tromer E.C."/>
            <person name="Curtis B.A."/>
            <person name="Jerlstrom-Hultqvist J."/>
            <person name="Kolisko M."/>
            <person name="Yi Z."/>
            <person name="Salas-Leiva J.S."/>
            <person name="Gallot-Lavallee L."/>
            <person name="Kops G.J.P.L."/>
            <person name="Archibald J.M."/>
            <person name="Simpson A.G.B."/>
            <person name="Roger A.J."/>
        </authorList>
    </citation>
    <scope>NUCLEOTIDE SEQUENCE</scope>
    <source>
        <strain evidence="2">BICM</strain>
    </source>
</reference>
<protein>
    <submittedName>
        <fullName evidence="2">Cyclin PHO80-like</fullName>
    </submittedName>
</protein>
<feature type="compositionally biased region" description="Basic and acidic residues" evidence="1">
    <location>
        <begin position="202"/>
        <end position="220"/>
    </location>
</feature>
<feature type="compositionally biased region" description="Polar residues" evidence="1">
    <location>
        <begin position="1"/>
        <end position="23"/>
    </location>
</feature>
<dbReference type="InterPro" id="IPR036915">
    <property type="entry name" value="Cyclin-like_sf"/>
</dbReference>
<dbReference type="Gene3D" id="1.10.472.10">
    <property type="entry name" value="Cyclin-like"/>
    <property type="match status" value="1"/>
</dbReference>
<feature type="compositionally biased region" description="Polar residues" evidence="1">
    <location>
        <begin position="78"/>
        <end position="105"/>
    </location>
</feature>
<dbReference type="GO" id="GO:0019901">
    <property type="term" value="F:protein kinase binding"/>
    <property type="evidence" value="ECO:0007669"/>
    <property type="project" value="InterPro"/>
</dbReference>
<feature type="compositionally biased region" description="Polar residues" evidence="1">
    <location>
        <begin position="36"/>
        <end position="62"/>
    </location>
</feature>
<accession>A0A8J6B550</accession>
<feature type="region of interest" description="Disordered" evidence="1">
    <location>
        <begin position="1"/>
        <end position="112"/>
    </location>
</feature>
<name>A0A8J6B550_9EUKA</name>
<gene>
    <name evidence="2" type="ORF">J8273_3206</name>
</gene>